<dbReference type="Proteomes" id="UP001463408">
    <property type="component" value="Unassembled WGS sequence"/>
</dbReference>
<sequence>MLIDYDFDEKKADVLDAQSFYPDNSDDGRSVKFYRTLNKSRGQEHDIVTTQAFVVSDDVGEVCLYTEAAFSSFIEAKSYYDFLCEKYKNIKRKSRNQTGR</sequence>
<keyword evidence="2" id="KW-1185">Reference proteome</keyword>
<organism evidence="1 2">
    <name type="scientific">Pectobacterium polonicum</name>
    <dbReference type="NCBI Taxonomy" id="2485124"/>
    <lineage>
        <taxon>Bacteria</taxon>
        <taxon>Pseudomonadati</taxon>
        <taxon>Pseudomonadota</taxon>
        <taxon>Gammaproteobacteria</taxon>
        <taxon>Enterobacterales</taxon>
        <taxon>Pectobacteriaceae</taxon>
        <taxon>Pectobacterium</taxon>
    </lineage>
</organism>
<protein>
    <submittedName>
        <fullName evidence="1">Uncharacterized protein</fullName>
    </submittedName>
</protein>
<comment type="caution">
    <text evidence="1">The sequence shown here is derived from an EMBL/GenBank/DDBJ whole genome shotgun (WGS) entry which is preliminary data.</text>
</comment>
<gene>
    <name evidence="1" type="ORF">ABRQ07_09365</name>
</gene>
<accession>A0ABV1P9I5</accession>
<dbReference type="EMBL" id="JBEHEF010000005">
    <property type="protein sequence ID" value="MEQ9937819.1"/>
    <property type="molecule type" value="Genomic_DNA"/>
</dbReference>
<reference evidence="1 2" key="1">
    <citation type="submission" date="2024-06" db="EMBL/GenBank/DDBJ databases">
        <title>Pangenomics to understand the prophage dynamics in the radiating lineages of P. brasiliense.</title>
        <authorList>
            <person name="Pardeshi L.A."/>
            <person name="Van Duivenbode I."/>
            <person name="Jonkheer E.M."/>
            <person name="Pel M.J.C."/>
            <person name="Kupczok A."/>
            <person name="De Ridder D."/>
            <person name="Smit S."/>
            <person name="Van Der Lee T.J."/>
        </authorList>
    </citation>
    <scope>NUCLEOTIDE SEQUENCE [LARGE SCALE GENOMIC DNA]</scope>
    <source>
        <strain evidence="1 2">PD 8607</strain>
    </source>
</reference>
<dbReference type="RefSeq" id="WP_349960529.1">
    <property type="nucleotide sequence ID" value="NZ_JBEHEF010000005.1"/>
</dbReference>
<proteinExistence type="predicted"/>
<name>A0ABV1P9I5_9GAMM</name>
<evidence type="ECO:0000313" key="1">
    <source>
        <dbReference type="EMBL" id="MEQ9937819.1"/>
    </source>
</evidence>
<evidence type="ECO:0000313" key="2">
    <source>
        <dbReference type="Proteomes" id="UP001463408"/>
    </source>
</evidence>